<gene>
    <name evidence="1" type="ORF">S12H4_54206</name>
</gene>
<organism evidence="1">
    <name type="scientific">marine sediment metagenome</name>
    <dbReference type="NCBI Taxonomy" id="412755"/>
    <lineage>
        <taxon>unclassified sequences</taxon>
        <taxon>metagenomes</taxon>
        <taxon>ecological metagenomes</taxon>
    </lineage>
</organism>
<accession>X1TSR7</accession>
<evidence type="ECO:0000313" key="1">
    <source>
        <dbReference type="EMBL" id="GAJ08314.1"/>
    </source>
</evidence>
<protein>
    <submittedName>
        <fullName evidence="1">Uncharacterized protein</fullName>
    </submittedName>
</protein>
<name>X1TSR7_9ZZZZ</name>
<reference evidence="1" key="1">
    <citation type="journal article" date="2014" name="Front. Microbiol.">
        <title>High frequency of phylogenetically diverse reductive dehalogenase-homologous genes in deep subseafloor sedimentary metagenomes.</title>
        <authorList>
            <person name="Kawai M."/>
            <person name="Futagami T."/>
            <person name="Toyoda A."/>
            <person name="Takaki Y."/>
            <person name="Nishi S."/>
            <person name="Hori S."/>
            <person name="Arai W."/>
            <person name="Tsubouchi T."/>
            <person name="Morono Y."/>
            <person name="Uchiyama I."/>
            <person name="Ito T."/>
            <person name="Fujiyama A."/>
            <person name="Inagaki F."/>
            <person name="Takami H."/>
        </authorList>
    </citation>
    <scope>NUCLEOTIDE SEQUENCE</scope>
    <source>
        <strain evidence="1">Expedition CK06-06</strain>
    </source>
</reference>
<proteinExistence type="predicted"/>
<dbReference type="EMBL" id="BARW01034618">
    <property type="protein sequence ID" value="GAJ08314.1"/>
    <property type="molecule type" value="Genomic_DNA"/>
</dbReference>
<feature type="non-terminal residue" evidence="1">
    <location>
        <position position="33"/>
    </location>
</feature>
<dbReference type="AlphaFoldDB" id="X1TSR7"/>
<comment type="caution">
    <text evidence="1">The sequence shown here is derived from an EMBL/GenBank/DDBJ whole genome shotgun (WGS) entry which is preliminary data.</text>
</comment>
<sequence>MENTITYVAMDTHKKQHKIALHYPCQEEIVEFT</sequence>